<dbReference type="InterPro" id="IPR020841">
    <property type="entry name" value="PKS_Beta-ketoAc_synthase_dom"/>
</dbReference>
<dbReference type="FunFam" id="3.40.50.720:FF:000209">
    <property type="entry name" value="Polyketide synthase Pks12"/>
    <property type="match status" value="1"/>
</dbReference>
<dbReference type="SMART" id="SM00829">
    <property type="entry name" value="PKS_ER"/>
    <property type="match status" value="1"/>
</dbReference>
<dbReference type="PANTHER" id="PTHR43775">
    <property type="entry name" value="FATTY ACID SYNTHASE"/>
    <property type="match status" value="1"/>
</dbReference>
<dbReference type="Pfam" id="PF23297">
    <property type="entry name" value="ACP_SdgA_C"/>
    <property type="match status" value="1"/>
</dbReference>
<feature type="domain" description="PKS/mFAS DH" evidence="9">
    <location>
        <begin position="942"/>
        <end position="1266"/>
    </location>
</feature>
<dbReference type="InterPro" id="IPR049551">
    <property type="entry name" value="PKS_DH_C"/>
</dbReference>
<dbReference type="PROSITE" id="PS01162">
    <property type="entry name" value="QOR_ZETA_CRYSTAL"/>
    <property type="match status" value="1"/>
</dbReference>
<comment type="caution">
    <text evidence="10">The sequence shown here is derived from an EMBL/GenBank/DDBJ whole genome shotgun (WGS) entry which is preliminary data.</text>
</comment>
<dbReference type="Pfam" id="PF14765">
    <property type="entry name" value="PS-DH"/>
    <property type="match status" value="1"/>
</dbReference>
<dbReference type="Pfam" id="PF00698">
    <property type="entry name" value="Acyl_transf_1"/>
    <property type="match status" value="1"/>
</dbReference>
<dbReference type="Pfam" id="PF21089">
    <property type="entry name" value="PKS_DH_N"/>
    <property type="match status" value="1"/>
</dbReference>
<dbReference type="SMART" id="SM00825">
    <property type="entry name" value="PKS_KS"/>
    <property type="match status" value="1"/>
</dbReference>
<dbReference type="InterPro" id="IPR014031">
    <property type="entry name" value="Ketoacyl_synth_C"/>
</dbReference>
<feature type="domain" description="Carrier" evidence="7">
    <location>
        <begin position="2321"/>
        <end position="2398"/>
    </location>
</feature>
<dbReference type="InterPro" id="IPR014030">
    <property type="entry name" value="Ketoacyl_synth_N"/>
</dbReference>
<dbReference type="InterPro" id="IPR006162">
    <property type="entry name" value="Ppantetheine_attach_site"/>
</dbReference>
<evidence type="ECO:0000256" key="6">
    <source>
        <dbReference type="PROSITE-ProRule" id="PRU01363"/>
    </source>
</evidence>
<dbReference type="InterPro" id="IPR016036">
    <property type="entry name" value="Malonyl_transacylase_ACP-bd"/>
</dbReference>
<feature type="active site" description="Proton acceptor; for dehydratase activity" evidence="6">
    <location>
        <position position="974"/>
    </location>
</feature>
<dbReference type="Pfam" id="PF08659">
    <property type="entry name" value="KR"/>
    <property type="match status" value="1"/>
</dbReference>
<dbReference type="SMART" id="SM00822">
    <property type="entry name" value="PKS_KR"/>
    <property type="match status" value="1"/>
</dbReference>
<dbReference type="GO" id="GO:0044550">
    <property type="term" value="P:secondary metabolite biosynthetic process"/>
    <property type="evidence" value="ECO:0007669"/>
    <property type="project" value="TreeGrafter"/>
</dbReference>
<dbReference type="SUPFAM" id="SSF50129">
    <property type="entry name" value="GroES-like"/>
    <property type="match status" value="1"/>
</dbReference>
<dbReference type="InterPro" id="IPR016039">
    <property type="entry name" value="Thiolase-like"/>
</dbReference>
<evidence type="ECO:0008006" key="12">
    <source>
        <dbReference type="Google" id="ProtNLM"/>
    </source>
</evidence>
<dbReference type="InterPro" id="IPR049552">
    <property type="entry name" value="PKS_DH_N"/>
</dbReference>
<dbReference type="InterPro" id="IPR042104">
    <property type="entry name" value="PKS_dehydratase_sf"/>
</dbReference>
<dbReference type="InterPro" id="IPR020807">
    <property type="entry name" value="PKS_DH"/>
</dbReference>
<dbReference type="PROSITE" id="PS52019">
    <property type="entry name" value="PKS_MFAS_DH"/>
    <property type="match status" value="1"/>
</dbReference>
<protein>
    <recommendedName>
        <fullName evidence="12">Polyketide synthase</fullName>
    </recommendedName>
</protein>
<dbReference type="CDD" id="cd05195">
    <property type="entry name" value="enoyl_red"/>
    <property type="match status" value="1"/>
</dbReference>
<dbReference type="InterPro" id="IPR013968">
    <property type="entry name" value="PKS_KR"/>
</dbReference>
<dbReference type="InterPro" id="IPR049900">
    <property type="entry name" value="PKS_mFAS_DH"/>
</dbReference>
<dbReference type="InterPro" id="IPR001227">
    <property type="entry name" value="Ac_transferase_dom_sf"/>
</dbReference>
<dbReference type="GO" id="GO:1901336">
    <property type="term" value="P:lactone biosynthetic process"/>
    <property type="evidence" value="ECO:0007669"/>
    <property type="project" value="UniProtKB-ARBA"/>
</dbReference>
<dbReference type="GO" id="GO:0008270">
    <property type="term" value="F:zinc ion binding"/>
    <property type="evidence" value="ECO:0007669"/>
    <property type="project" value="InterPro"/>
</dbReference>
<evidence type="ECO:0000259" key="7">
    <source>
        <dbReference type="PROSITE" id="PS50075"/>
    </source>
</evidence>
<dbReference type="SUPFAM" id="SSF52151">
    <property type="entry name" value="FabD/lysophospholipase-like"/>
    <property type="match status" value="1"/>
</dbReference>
<dbReference type="Proteomes" id="UP001270362">
    <property type="component" value="Unassembled WGS sequence"/>
</dbReference>
<feature type="region of interest" description="C-terminal hotdog fold" evidence="6">
    <location>
        <begin position="1100"/>
        <end position="1266"/>
    </location>
</feature>
<dbReference type="PROSITE" id="PS50075">
    <property type="entry name" value="CARRIER"/>
    <property type="match status" value="1"/>
</dbReference>
<dbReference type="InterPro" id="IPR013154">
    <property type="entry name" value="ADH-like_N"/>
</dbReference>
<dbReference type="Gene3D" id="3.10.129.110">
    <property type="entry name" value="Polyketide synthase dehydratase"/>
    <property type="match status" value="1"/>
</dbReference>
<keyword evidence="1" id="KW-0596">Phosphopantetheine</keyword>
<dbReference type="GO" id="GO:0006633">
    <property type="term" value="P:fatty acid biosynthetic process"/>
    <property type="evidence" value="ECO:0007669"/>
    <property type="project" value="TreeGrafter"/>
</dbReference>
<dbReference type="InterPro" id="IPR036291">
    <property type="entry name" value="NAD(P)-bd_dom_sf"/>
</dbReference>
<dbReference type="InterPro" id="IPR016035">
    <property type="entry name" value="Acyl_Trfase/lysoPLipase"/>
</dbReference>
<keyword evidence="3" id="KW-0808">Transferase</keyword>
<gene>
    <name evidence="10" type="ORF">B0T22DRAFT_427611</name>
</gene>
<dbReference type="Gene3D" id="1.10.1200.10">
    <property type="entry name" value="ACP-like"/>
    <property type="match status" value="1"/>
</dbReference>
<dbReference type="InterPro" id="IPR036736">
    <property type="entry name" value="ACP-like_sf"/>
</dbReference>
<evidence type="ECO:0000259" key="8">
    <source>
        <dbReference type="PROSITE" id="PS52004"/>
    </source>
</evidence>
<dbReference type="GO" id="GO:0031177">
    <property type="term" value="F:phosphopantetheine binding"/>
    <property type="evidence" value="ECO:0007669"/>
    <property type="project" value="InterPro"/>
</dbReference>
<dbReference type="Gene3D" id="3.40.47.10">
    <property type="match status" value="1"/>
</dbReference>
<dbReference type="SMART" id="SM00826">
    <property type="entry name" value="PKS_DH"/>
    <property type="match status" value="1"/>
</dbReference>
<accession>A0AAE1CD90</accession>
<dbReference type="InterPro" id="IPR020806">
    <property type="entry name" value="PKS_PP-bd"/>
</dbReference>
<name>A0AAE1CD90_9PEZI</name>
<sequence length="2405" mass="257140">MPAPTSGDIAIVGLSCRFPGDAASPSGFWELLKNGRSGFSETTDRYNADAFYHPIGGGSRQNVIPTKGGYFLKENLFVFDAAFFNITATEAMALDPRQRIALEVAYEALENAGLSLQKVAGTQTACFMGSSMSDYRDAVSRDFQNFPKYHILGVSDEMISNRISHFLDIHGPSATVQTACSSSLVATHLACQSLRSGESEMALAGGVGLILGTDGTMHLSNLGFLSTKGHSRSFDEDASGYGRGEGCGVLVLKRLETAVRDGDTIRAVIRASGVNSDGWTQGVTMPSLEAQASLIKYVYESNGLDYGSTQYVEAHGTGTKVGDPIETGAIHRTIGQSKSLSTRKKLYIGSVKPNIGHLEAAAGVASIIKGVLALERGLIPPSINFSKPNPQIPLDEWNMVVPTKLTPWPAAHVKRMSVSGFGMGGTNAHVVMEAYNVQQAASSLRGHARNGIVPSQTSRKRLFVLSSHDKAGFQRISKALVQHMDTLGSAATSPAYLANLAHTLAVARSGLVWKAALLAENAPELREQLLTDVGENATRTPSSPPRIGFVFTGQGAQWARMGIELLERRVFSESVARSTEFLREMGCEWDPVAELSRGAKESRLGVPEISQPICSVLQIALVDELRSWGVTPSKVVGHSSGEIAAAYTIGALSHRDALAAAYFRGTASAGLRKKQSTIGGMMAVGCSRDDAQKLMKETGLKATVACVNSPSNVTISGDATMLDALRAILDERGIFARRLKVDVAYHSSHMHLCSAEYYHSISDLGHDSHIAGDHHGDNPDGQKQRITMVSSVTGSEIDPEHIAPYYWIQNLISPVLFTDAVKELVSPADGSGSKTLDLLIEIGPHSALGGPVEQILSSIGITDVEYRSAITRGKSALETSLALAAELFSQGVPLNIAHANGDGDANARLLTDLPPYPWNHAEKFRADSRMQRELTAQQFPTKGLIGSQMPRMDESERVWRGFIRLNDEPWLRGHTVGSTVLFPGAGMISIVLEAAQQIVEAGKTPLSFKLRDVSFLTAMTLPEDVATEVTVHLRPHLLATSGSTPSAWWEFTVSSCTGPTGQLRNNCRGLVSILYDESRSLHMALEDARIDAARIAEYKTMLSELPAAVTNDFFYSRMARSGLPYGDVFKGVENCRPGAGKTVYDVNITDIGETFTRGKLARPFLVHAAALDAVLQGWLGSTTSADGDGSDFGFTTPMVPSAIGELEVAVDIPGDVGYRLPSVCRSHRHGFTDFSADINLFDKELSRVVLSVGDFRTAPLELEDAGVDDGGVTVDPADIAAEVRWNYALDLLKPEEVSKAVSEAGAADEKLIQLIQLAIHQHPAVNVVELVPSFKELANTLVTRLPNGTILPAQVRYAVVDDTKVASTDIPENLLGQPFTLGALDAPGPAEIAAADLVIIPYQVSNKGLASVLERLTRADIKPGASVVITASSGDIDEVASPALKAKGFRASISIPGDAQSPGLVLYKVTGLTNGHTNGHPDGHANGLTNEEVVILEPLTSSPEAQLLSDQLQDTLIVQGYSVTIKKGVSETSPTANKTFISFLELETPFLDNLSESDFESLRALLVGAERLLWITAGDNPSFGLVDGLARCVNNEVATTRFQVLHLSSLDGPGLQHGASLALRILQSADKTADNEFREHSGLLQVQRIYQSPIENSNIRRHLEDSIELTPLDDNNARFRLTIGKPGLLDTLHFVREEISVDSPEPLDENEIELDVKATGVNFRDVMASMGLVPITELGQEASGVVLAAGSKAAEQFKPGDRVSTVSVGGTHATRTRCDARVTAKIPDSMSFEEGAAAPMVHATAYFSLVKLAKLRQGQSVLIHAAAGGVGQAAIQLAKHLGLVIYTTVGADDKRRLLADRYGIPDEHIFNSRDSSFAKGIRRVTDGRGVDCVLNSLSGELLRVSWTCLATFGTFVEIGLRDITDNTRLDMRPFRNSATFTYLDIPTLIRENPADLGTALAAVFTLFHSGILQVPHPLTIYPAGEAQEAFRLMQQGKHRGKLVLSFNTPSKAPVLHKAASSLRLDPTATYLLVGGLGGLGRTLAREFVSSGARHIAILSRSGTTNPSSLSFLQTLTSLGATVKIYATDVADTSSFHATMAQITTDLPPIKGVVQLAMVLRDALLETMSFADWSAPLQAKVHGTLNLHNYFHRATHPPLDFMVLCSSISGVCGNPGQAQYDAGNAFQDALAHHRRDDTISLNLGIMRDAGVIAAGVQHNFSVWEDALGIRAPVFLALIKSAVNGLIHRRGSIPSQIAVGLGTADILAAHNLPPPPWLADPRFAPLAVASALPSSSQTNTTNNNNTTVSLAARLAEAKGDTTAVSSLITGALVHKVAEILRIPPSEVDAGRPMYSYGVDSLVALEVRNWIARELKASVALLEILAAVPMHVFAGQIAGKSKLVGGGS</sequence>
<dbReference type="InterPro" id="IPR002364">
    <property type="entry name" value="Quin_OxRdtase/zeta-crystal_CS"/>
</dbReference>
<dbReference type="Pfam" id="PF02801">
    <property type="entry name" value="Ketoacyl-synt_C"/>
    <property type="match status" value="1"/>
</dbReference>
<keyword evidence="2" id="KW-0597">Phosphoprotein</keyword>
<dbReference type="SUPFAM" id="SSF55048">
    <property type="entry name" value="Probable ACP-binding domain of malonyl-CoA ACP transacylase"/>
    <property type="match status" value="1"/>
</dbReference>
<keyword evidence="11" id="KW-1185">Reference proteome</keyword>
<dbReference type="InterPro" id="IPR050091">
    <property type="entry name" value="PKS_NRPS_Biosynth_Enz"/>
</dbReference>
<dbReference type="Gene3D" id="3.90.180.10">
    <property type="entry name" value="Medium-chain alcohol dehydrogenases, catalytic domain"/>
    <property type="match status" value="1"/>
</dbReference>
<evidence type="ECO:0000256" key="5">
    <source>
        <dbReference type="ARBA" id="ARBA00023268"/>
    </source>
</evidence>
<dbReference type="InterPro" id="IPR057326">
    <property type="entry name" value="KR_dom"/>
</dbReference>
<evidence type="ECO:0000256" key="2">
    <source>
        <dbReference type="ARBA" id="ARBA00022553"/>
    </source>
</evidence>
<reference evidence="10" key="2">
    <citation type="submission" date="2023-06" db="EMBL/GenBank/DDBJ databases">
        <authorList>
            <consortium name="Lawrence Berkeley National Laboratory"/>
            <person name="Haridas S."/>
            <person name="Hensen N."/>
            <person name="Bonometti L."/>
            <person name="Westerberg I."/>
            <person name="Brannstrom I.O."/>
            <person name="Guillou S."/>
            <person name="Cros-Aarteil S."/>
            <person name="Calhoun S."/>
            <person name="Kuo A."/>
            <person name="Mondo S."/>
            <person name="Pangilinan J."/>
            <person name="Riley R."/>
            <person name="Labutti K."/>
            <person name="Andreopoulos B."/>
            <person name="Lipzen A."/>
            <person name="Chen C."/>
            <person name="Yanf M."/>
            <person name="Daum C."/>
            <person name="Ng V."/>
            <person name="Clum A."/>
            <person name="Steindorff A."/>
            <person name="Ohm R."/>
            <person name="Martin F."/>
            <person name="Silar P."/>
            <person name="Natvig D."/>
            <person name="Lalanne C."/>
            <person name="Gautier V."/>
            <person name="Ament-Velasquez S.L."/>
            <person name="Kruys A."/>
            <person name="Hutchinson M.I."/>
            <person name="Powell A.J."/>
            <person name="Barry K."/>
            <person name="Miller A.N."/>
            <person name="Grigoriev I.V."/>
            <person name="Debuchy R."/>
            <person name="Gladieux P."/>
            <person name="Thoren M.H."/>
            <person name="Johannesson H."/>
        </authorList>
    </citation>
    <scope>NUCLEOTIDE SEQUENCE</scope>
    <source>
        <strain evidence="10">CBS 314.62</strain>
    </source>
</reference>
<evidence type="ECO:0000256" key="3">
    <source>
        <dbReference type="ARBA" id="ARBA00022679"/>
    </source>
</evidence>
<dbReference type="SUPFAM" id="SSF47336">
    <property type="entry name" value="ACP-like"/>
    <property type="match status" value="1"/>
</dbReference>
<dbReference type="SMART" id="SM00823">
    <property type="entry name" value="PKS_PP"/>
    <property type="match status" value="1"/>
</dbReference>
<dbReference type="InterPro" id="IPR011032">
    <property type="entry name" value="GroES-like_sf"/>
</dbReference>
<evidence type="ECO:0000313" key="10">
    <source>
        <dbReference type="EMBL" id="KAK3689344.1"/>
    </source>
</evidence>
<dbReference type="InterPro" id="IPR032821">
    <property type="entry name" value="PKS_assoc"/>
</dbReference>
<dbReference type="PANTHER" id="PTHR43775:SF29">
    <property type="entry name" value="ASPERFURANONE POLYKETIDE SYNTHASE AFOG-RELATED"/>
    <property type="match status" value="1"/>
</dbReference>
<dbReference type="GO" id="GO:0004312">
    <property type="term" value="F:fatty acid synthase activity"/>
    <property type="evidence" value="ECO:0007669"/>
    <property type="project" value="TreeGrafter"/>
</dbReference>
<evidence type="ECO:0000256" key="1">
    <source>
        <dbReference type="ARBA" id="ARBA00022450"/>
    </source>
</evidence>
<evidence type="ECO:0000259" key="9">
    <source>
        <dbReference type="PROSITE" id="PS52019"/>
    </source>
</evidence>
<dbReference type="InterPro" id="IPR009081">
    <property type="entry name" value="PP-bd_ACP"/>
</dbReference>
<dbReference type="EMBL" id="JAULSO010000002">
    <property type="protein sequence ID" value="KAK3689344.1"/>
    <property type="molecule type" value="Genomic_DNA"/>
</dbReference>
<dbReference type="InterPro" id="IPR020843">
    <property type="entry name" value="ER"/>
</dbReference>
<dbReference type="SUPFAM" id="SSF51735">
    <property type="entry name" value="NAD(P)-binding Rossmann-fold domains"/>
    <property type="match status" value="2"/>
</dbReference>
<dbReference type="PROSITE" id="PS52004">
    <property type="entry name" value="KS3_2"/>
    <property type="match status" value="1"/>
</dbReference>
<dbReference type="Gene3D" id="3.40.366.10">
    <property type="entry name" value="Malonyl-Coenzyme A Acyl Carrier Protein, domain 2"/>
    <property type="match status" value="1"/>
</dbReference>
<proteinExistence type="predicted"/>
<evidence type="ECO:0000313" key="11">
    <source>
        <dbReference type="Proteomes" id="UP001270362"/>
    </source>
</evidence>
<organism evidence="10 11">
    <name type="scientific">Podospora appendiculata</name>
    <dbReference type="NCBI Taxonomy" id="314037"/>
    <lineage>
        <taxon>Eukaryota</taxon>
        <taxon>Fungi</taxon>
        <taxon>Dikarya</taxon>
        <taxon>Ascomycota</taxon>
        <taxon>Pezizomycotina</taxon>
        <taxon>Sordariomycetes</taxon>
        <taxon>Sordariomycetidae</taxon>
        <taxon>Sordariales</taxon>
        <taxon>Podosporaceae</taxon>
        <taxon>Podospora</taxon>
    </lineage>
</organism>
<dbReference type="PROSITE" id="PS00012">
    <property type="entry name" value="PHOSPHOPANTETHEINE"/>
    <property type="match status" value="1"/>
</dbReference>
<dbReference type="Pfam" id="PF08240">
    <property type="entry name" value="ADH_N"/>
    <property type="match status" value="1"/>
</dbReference>
<dbReference type="GO" id="GO:0016491">
    <property type="term" value="F:oxidoreductase activity"/>
    <property type="evidence" value="ECO:0007669"/>
    <property type="project" value="UniProtKB-KW"/>
</dbReference>
<dbReference type="Pfam" id="PF13602">
    <property type="entry name" value="ADH_zinc_N_2"/>
    <property type="match status" value="1"/>
</dbReference>
<feature type="region of interest" description="N-terminal hotdog fold" evidence="6">
    <location>
        <begin position="942"/>
        <end position="1078"/>
    </location>
</feature>
<dbReference type="CDD" id="cd00833">
    <property type="entry name" value="PKS"/>
    <property type="match status" value="1"/>
</dbReference>
<evidence type="ECO:0000256" key="4">
    <source>
        <dbReference type="ARBA" id="ARBA00023002"/>
    </source>
</evidence>
<dbReference type="SUPFAM" id="SSF53901">
    <property type="entry name" value="Thiolase-like"/>
    <property type="match status" value="1"/>
</dbReference>
<reference evidence="10" key="1">
    <citation type="journal article" date="2023" name="Mol. Phylogenet. Evol.">
        <title>Genome-scale phylogeny and comparative genomics of the fungal order Sordariales.</title>
        <authorList>
            <person name="Hensen N."/>
            <person name="Bonometti L."/>
            <person name="Westerberg I."/>
            <person name="Brannstrom I.O."/>
            <person name="Guillou S."/>
            <person name="Cros-Aarteil S."/>
            <person name="Calhoun S."/>
            <person name="Haridas S."/>
            <person name="Kuo A."/>
            <person name="Mondo S."/>
            <person name="Pangilinan J."/>
            <person name="Riley R."/>
            <person name="LaButti K."/>
            <person name="Andreopoulos B."/>
            <person name="Lipzen A."/>
            <person name="Chen C."/>
            <person name="Yan M."/>
            <person name="Daum C."/>
            <person name="Ng V."/>
            <person name="Clum A."/>
            <person name="Steindorff A."/>
            <person name="Ohm R.A."/>
            <person name="Martin F."/>
            <person name="Silar P."/>
            <person name="Natvig D.O."/>
            <person name="Lalanne C."/>
            <person name="Gautier V."/>
            <person name="Ament-Velasquez S.L."/>
            <person name="Kruys A."/>
            <person name="Hutchinson M.I."/>
            <person name="Powell A.J."/>
            <person name="Barry K."/>
            <person name="Miller A.N."/>
            <person name="Grigoriev I.V."/>
            <person name="Debuchy R."/>
            <person name="Gladieux P."/>
            <person name="Hiltunen Thoren M."/>
            <person name="Johannesson H."/>
        </authorList>
    </citation>
    <scope>NUCLEOTIDE SEQUENCE</scope>
    <source>
        <strain evidence="10">CBS 314.62</strain>
    </source>
</reference>
<dbReference type="InterPro" id="IPR014043">
    <property type="entry name" value="Acyl_transferase_dom"/>
</dbReference>
<dbReference type="Pfam" id="PF16197">
    <property type="entry name" value="KAsynt_C_assoc"/>
    <property type="match status" value="1"/>
</dbReference>
<keyword evidence="5" id="KW-0511">Multifunctional enzyme</keyword>
<feature type="domain" description="Ketosynthase family 3 (KS3)" evidence="8">
    <location>
        <begin position="6"/>
        <end position="434"/>
    </location>
</feature>
<dbReference type="Pfam" id="PF00109">
    <property type="entry name" value="ketoacyl-synt"/>
    <property type="match status" value="1"/>
</dbReference>
<keyword evidence="4" id="KW-0560">Oxidoreductase</keyword>
<dbReference type="SMART" id="SM00827">
    <property type="entry name" value="PKS_AT"/>
    <property type="match status" value="1"/>
</dbReference>
<dbReference type="Gene3D" id="3.40.50.720">
    <property type="entry name" value="NAD(P)-binding Rossmann-like Domain"/>
    <property type="match status" value="1"/>
</dbReference>
<feature type="active site" description="Proton donor; for dehydratase activity" evidence="6">
    <location>
        <position position="1172"/>
    </location>
</feature>